<protein>
    <submittedName>
        <fullName evidence="1">Uncharacterized protein</fullName>
    </submittedName>
</protein>
<accession>A0ACB9N2X3</accession>
<sequence>MTSYRDFSDGEEEEEDDDDSSAASFDEDMDALRRACLLSGTSVPEAPRSDSHSDSDDLEVVRRLQQRFSDSAAEDLAIRLPTRLLTELPSCSDGEEDDFETLRAIQSRFAAYDHNKEVSGATGGGYLELGLPINGESENASHIVDDKANNHASASLELQFTGYNLDGFKYSSFPKAGRLFIDAIKNNRSCQKLLRSKLIEIEARIEEIKKLRERVQILKDFQVSCRKRTGRALSQKKDARFQLITARRTPKGSKVDDRRIPAMSYGPVENSHVVNYRLALEKYPLVVKRKSWSEKEKENLGKGIKQQFQELLLQISLERFSTAEGDYSFEDILESIKDLEIPPENFREFLPKVRWDQLASMYMSGRTGSECEARWLNWEDPLINHKRWTVDEDKQLLSIIQIKGINNWFDIAVSLGTYRTPFQCLARYQRSLNVCIMKREWTPDDDAMLRIAVETHGCRDWQAVAFALEGRTGTQCSNRWNKTLHPNRLRTGRWDVNEDQRLKVAVMLFGPTNWRKISDFVPGRTHVQCRERWVNSLDPSLNWNAWTVEEDAKLEAAIVEHGYCWSKIAACIPPRTDNQCRRRWKALFPNEVPLLQAARNVQKATLVRNFVDRENERPALGPNDFLPLPMITFFSESEQLSVKTNKKLKTKLSVPKKVLDPARDDGHCNFLPITHDQGSEVNTLAKTASKKKRNSRTCSRKKSRDKCHLSSELVPGQLEERSVPGSLDGCDDDEIPIASLKKRGRRITTCSRKSRKRKRDDKDQPFPTSGQDKVVERIPGDLENPPCLPTESSRVLSESRNLPEPGECQLTRQTLVYTRKSRGSGCGPVTKELPKSEADDVPLSALFRKRPKRMSRGQSTG</sequence>
<proteinExistence type="predicted"/>
<evidence type="ECO:0000313" key="2">
    <source>
        <dbReference type="Proteomes" id="UP001057402"/>
    </source>
</evidence>
<evidence type="ECO:0000313" key="1">
    <source>
        <dbReference type="EMBL" id="KAI4330009.1"/>
    </source>
</evidence>
<reference evidence="2" key="1">
    <citation type="journal article" date="2023" name="Front. Plant Sci.">
        <title>Chromosomal-level genome assembly of Melastoma candidum provides insights into trichome evolution.</title>
        <authorList>
            <person name="Zhong Y."/>
            <person name="Wu W."/>
            <person name="Sun C."/>
            <person name="Zou P."/>
            <person name="Liu Y."/>
            <person name="Dai S."/>
            <person name="Zhou R."/>
        </authorList>
    </citation>
    <scope>NUCLEOTIDE SEQUENCE [LARGE SCALE GENOMIC DNA]</scope>
</reference>
<keyword evidence="2" id="KW-1185">Reference proteome</keyword>
<organism evidence="1 2">
    <name type="scientific">Melastoma candidum</name>
    <dbReference type="NCBI Taxonomy" id="119954"/>
    <lineage>
        <taxon>Eukaryota</taxon>
        <taxon>Viridiplantae</taxon>
        <taxon>Streptophyta</taxon>
        <taxon>Embryophyta</taxon>
        <taxon>Tracheophyta</taxon>
        <taxon>Spermatophyta</taxon>
        <taxon>Magnoliopsida</taxon>
        <taxon>eudicotyledons</taxon>
        <taxon>Gunneridae</taxon>
        <taxon>Pentapetalae</taxon>
        <taxon>rosids</taxon>
        <taxon>malvids</taxon>
        <taxon>Myrtales</taxon>
        <taxon>Melastomataceae</taxon>
        <taxon>Melastomatoideae</taxon>
        <taxon>Melastomateae</taxon>
        <taxon>Melastoma</taxon>
    </lineage>
</organism>
<name>A0ACB9N2X3_9MYRT</name>
<gene>
    <name evidence="1" type="ORF">MLD38_028323</name>
</gene>
<comment type="caution">
    <text evidence="1">The sequence shown here is derived from an EMBL/GenBank/DDBJ whole genome shotgun (WGS) entry which is preliminary data.</text>
</comment>
<dbReference type="Proteomes" id="UP001057402">
    <property type="component" value="Chromosome 8"/>
</dbReference>
<dbReference type="EMBL" id="CM042887">
    <property type="protein sequence ID" value="KAI4330009.1"/>
    <property type="molecule type" value="Genomic_DNA"/>
</dbReference>